<keyword evidence="6 7" id="KW-0472">Membrane</keyword>
<keyword evidence="10" id="KW-1185">Reference proteome</keyword>
<dbReference type="AlphaFoldDB" id="A0A7W3YMQ9"/>
<comment type="caution">
    <text evidence="9">The sequence shown here is derived from an EMBL/GenBank/DDBJ whole genome shotgun (WGS) entry which is preliminary data.</text>
</comment>
<evidence type="ECO:0000256" key="2">
    <source>
        <dbReference type="ARBA" id="ARBA00008335"/>
    </source>
</evidence>
<accession>A0A7W3YMQ9</accession>
<keyword evidence="4 7" id="KW-0812">Transmembrane</keyword>
<dbReference type="EMBL" id="JACIVA010000049">
    <property type="protein sequence ID" value="MBB1097724.1"/>
    <property type="molecule type" value="Genomic_DNA"/>
</dbReference>
<dbReference type="GO" id="GO:0022857">
    <property type="term" value="F:transmembrane transporter activity"/>
    <property type="evidence" value="ECO:0007669"/>
    <property type="project" value="InterPro"/>
</dbReference>
<feature type="transmembrane region" description="Helical" evidence="7">
    <location>
        <begin position="20"/>
        <end position="44"/>
    </location>
</feature>
<evidence type="ECO:0000256" key="5">
    <source>
        <dbReference type="ARBA" id="ARBA00022989"/>
    </source>
</evidence>
<feature type="transmembrane region" description="Helical" evidence="7">
    <location>
        <begin position="214"/>
        <end position="235"/>
    </location>
</feature>
<keyword evidence="3" id="KW-0813">Transport</keyword>
<evidence type="ECO:0000256" key="7">
    <source>
        <dbReference type="SAM" id="Phobius"/>
    </source>
</evidence>
<feature type="transmembrane region" description="Helical" evidence="7">
    <location>
        <begin position="80"/>
        <end position="98"/>
    </location>
</feature>
<dbReference type="SUPFAM" id="SSF103473">
    <property type="entry name" value="MFS general substrate transporter"/>
    <property type="match status" value="1"/>
</dbReference>
<feature type="transmembrane region" description="Helical" evidence="7">
    <location>
        <begin position="345"/>
        <end position="366"/>
    </location>
</feature>
<feature type="transmembrane region" description="Helical" evidence="7">
    <location>
        <begin position="104"/>
        <end position="127"/>
    </location>
</feature>
<name>A0A7W3YMQ9_9LACO</name>
<organism evidence="9 10">
    <name type="scientific">Limosilactobacillus rudii</name>
    <dbReference type="NCBI Taxonomy" id="2759755"/>
    <lineage>
        <taxon>Bacteria</taxon>
        <taxon>Bacillati</taxon>
        <taxon>Bacillota</taxon>
        <taxon>Bacilli</taxon>
        <taxon>Lactobacillales</taxon>
        <taxon>Lactobacillaceae</taxon>
        <taxon>Limosilactobacillus</taxon>
    </lineage>
</organism>
<gene>
    <name evidence="9" type="ORF">H5S09_07185</name>
</gene>
<comment type="subcellular location">
    <subcellularLocation>
        <location evidence="1">Cell membrane</location>
        <topology evidence="1">Multi-pass membrane protein</topology>
    </subcellularLocation>
</comment>
<dbReference type="GO" id="GO:0005886">
    <property type="term" value="C:plasma membrane"/>
    <property type="evidence" value="ECO:0007669"/>
    <property type="project" value="UniProtKB-SubCell"/>
</dbReference>
<protein>
    <submittedName>
        <fullName evidence="9">MFS transporter</fullName>
    </submittedName>
</protein>
<dbReference type="InterPro" id="IPR020846">
    <property type="entry name" value="MFS_dom"/>
</dbReference>
<dbReference type="InterPro" id="IPR051788">
    <property type="entry name" value="MFS_Transporter"/>
</dbReference>
<dbReference type="PANTHER" id="PTHR23514">
    <property type="entry name" value="BYPASS OF STOP CODON PROTEIN 6"/>
    <property type="match status" value="1"/>
</dbReference>
<dbReference type="Gene3D" id="1.20.1250.20">
    <property type="entry name" value="MFS general substrate transporter like domains"/>
    <property type="match status" value="1"/>
</dbReference>
<dbReference type="InterPro" id="IPR011701">
    <property type="entry name" value="MFS"/>
</dbReference>
<evidence type="ECO:0000256" key="3">
    <source>
        <dbReference type="ARBA" id="ARBA00022448"/>
    </source>
</evidence>
<feature type="transmembrane region" description="Helical" evidence="7">
    <location>
        <begin position="139"/>
        <end position="159"/>
    </location>
</feature>
<evidence type="ECO:0000313" key="10">
    <source>
        <dbReference type="Proteomes" id="UP000517106"/>
    </source>
</evidence>
<feature type="transmembrane region" description="Helical" evidence="7">
    <location>
        <begin position="307"/>
        <end position="333"/>
    </location>
</feature>
<keyword evidence="5 7" id="KW-1133">Transmembrane helix</keyword>
<reference evidence="9 10" key="1">
    <citation type="submission" date="2020-07" db="EMBL/GenBank/DDBJ databases">
        <title>Description of Limosilactobacillus balticus sp. nov., Limosilactobacillus agrestis sp. nov., Limosilactobacillus albertensis sp. nov., Limosilactobacillus rudii sp. nov., Limosilactobacillus fastidiosus sp. nov., five novel Limosilactobacillus species isolated from the vertebrate gastrointestinal tract, and proposal of 6 subspecies of Limosilactobacillus reuteri adapted to the gastrointestinal tract of specific vertebrate hosts.</title>
        <authorList>
            <person name="Li F."/>
            <person name="Cheng C."/>
            <person name="Zheng J."/>
            <person name="Quevedo R.M."/>
            <person name="Li J."/>
            <person name="Roos S."/>
            <person name="Gaenzle M.G."/>
            <person name="Walter J."/>
        </authorList>
    </citation>
    <scope>NUCLEOTIDE SEQUENCE [LARGE SCALE GENOMIC DNA]</scope>
    <source>
        <strain evidence="9 10">STM2_1</strain>
    </source>
</reference>
<evidence type="ECO:0000256" key="6">
    <source>
        <dbReference type="ARBA" id="ARBA00023136"/>
    </source>
</evidence>
<comment type="similarity">
    <text evidence="2">Belongs to the major facilitator superfamily.</text>
</comment>
<dbReference type="RefSeq" id="WP_182596459.1">
    <property type="nucleotide sequence ID" value="NZ_JACIVA010000049.1"/>
</dbReference>
<feature type="transmembrane region" description="Helical" evidence="7">
    <location>
        <begin position="372"/>
        <end position="394"/>
    </location>
</feature>
<evidence type="ECO:0000256" key="1">
    <source>
        <dbReference type="ARBA" id="ARBA00004651"/>
    </source>
</evidence>
<feature type="transmembrane region" description="Helical" evidence="7">
    <location>
        <begin position="165"/>
        <end position="184"/>
    </location>
</feature>
<feature type="domain" description="Major facilitator superfamily (MFS) profile" evidence="8">
    <location>
        <begin position="15"/>
        <end position="401"/>
    </location>
</feature>
<proteinExistence type="inferred from homology"/>
<dbReference type="PROSITE" id="PS50850">
    <property type="entry name" value="MFS"/>
    <property type="match status" value="1"/>
</dbReference>
<dbReference type="Pfam" id="PF07690">
    <property type="entry name" value="MFS_1"/>
    <property type="match status" value="1"/>
</dbReference>
<dbReference type="PANTHER" id="PTHR23514:SF3">
    <property type="entry name" value="BYPASS OF STOP CODON PROTEIN 6"/>
    <property type="match status" value="1"/>
</dbReference>
<evidence type="ECO:0000313" key="9">
    <source>
        <dbReference type="EMBL" id="MBB1097724.1"/>
    </source>
</evidence>
<feature type="transmembrane region" description="Helical" evidence="7">
    <location>
        <begin position="50"/>
        <end position="68"/>
    </location>
</feature>
<evidence type="ECO:0000259" key="8">
    <source>
        <dbReference type="PROSITE" id="PS50850"/>
    </source>
</evidence>
<dbReference type="Proteomes" id="UP000517106">
    <property type="component" value="Unassembled WGS sequence"/>
</dbReference>
<dbReference type="InterPro" id="IPR036259">
    <property type="entry name" value="MFS_trans_sf"/>
</dbReference>
<feature type="transmembrane region" description="Helical" evidence="7">
    <location>
        <begin position="282"/>
        <end position="301"/>
    </location>
</feature>
<sequence>MEMPIAESQINKRRLSLSLYMNYLIHGFGIIILAQNMVALGGAWQVPIKTVSFVISGIGIGRLVAYLITGTLADIFSRKLFVFIGMACYLIFALGMVITHSIPVAYGLAILAGIANSALDAGTYTTLVEMNNGKGYDTILIKGFVSIGEFILPLIVAVLSANNLWFGWSFIVMAVLTIVNMINMSTVKFPKIQRVTLRHHQQTVSQSKKSLRKIFATILLLGYGYTSMAVMIWFTQWITLFAQKSLGYGNLTAHTLLSLYSVGSIIGVITLFILLKRNINEMTLLISLNLVAFIALLIILIDGNNLNLVSIASLVFGFSAAGGIMQTGLTVFMNLYPHHRGMITGAFYFFGSIASFTVPLITGVLSTHSIQLAFAGDLAVALSGMILMVVLALLNIKEKINNGTN</sequence>
<evidence type="ECO:0000256" key="4">
    <source>
        <dbReference type="ARBA" id="ARBA00022692"/>
    </source>
</evidence>
<feature type="transmembrane region" description="Helical" evidence="7">
    <location>
        <begin position="255"/>
        <end position="275"/>
    </location>
</feature>